<dbReference type="PATRIC" id="fig|396597.7.peg.5760"/>
<evidence type="ECO:0000313" key="3">
    <source>
        <dbReference type="EMBL" id="EDT41850.1"/>
    </source>
</evidence>
<dbReference type="Pfam" id="PF20075">
    <property type="entry name" value="DUF6471"/>
    <property type="match status" value="1"/>
</dbReference>
<evidence type="ECO:0000259" key="2">
    <source>
        <dbReference type="Pfam" id="PF20075"/>
    </source>
</evidence>
<gene>
    <name evidence="3" type="ORF">BamMEX5DRAFT_2393</name>
</gene>
<organism evidence="3 4">
    <name type="scientific">Burkholderia ambifaria MEX-5</name>
    <dbReference type="NCBI Taxonomy" id="396597"/>
    <lineage>
        <taxon>Bacteria</taxon>
        <taxon>Pseudomonadati</taxon>
        <taxon>Pseudomonadota</taxon>
        <taxon>Betaproteobacteria</taxon>
        <taxon>Burkholderiales</taxon>
        <taxon>Burkholderiaceae</taxon>
        <taxon>Burkholderia</taxon>
        <taxon>Burkholderia cepacia complex</taxon>
    </lineage>
</organism>
<evidence type="ECO:0000313" key="4">
    <source>
        <dbReference type="Proteomes" id="UP000004814"/>
    </source>
</evidence>
<feature type="domain" description="DUF6471" evidence="2">
    <location>
        <begin position="15"/>
        <end position="73"/>
    </location>
</feature>
<evidence type="ECO:0000256" key="1">
    <source>
        <dbReference type="SAM" id="MobiDB-lite"/>
    </source>
</evidence>
<accession>B1T3M7</accession>
<feature type="compositionally biased region" description="Basic residues" evidence="1">
    <location>
        <begin position="125"/>
        <end position="136"/>
    </location>
</feature>
<feature type="region of interest" description="Disordered" evidence="1">
    <location>
        <begin position="104"/>
        <end position="136"/>
    </location>
</feature>
<dbReference type="Proteomes" id="UP000004814">
    <property type="component" value="Unassembled WGS sequence"/>
</dbReference>
<proteinExistence type="predicted"/>
<reference evidence="3 4" key="1">
    <citation type="submission" date="2008-03" db="EMBL/GenBank/DDBJ databases">
        <title>Sequencing of the draft genome and assembly of Burkholderia ambifaria MEX-5.</title>
        <authorList>
            <consortium name="US DOE Joint Genome Institute (JGI-PGF)"/>
            <person name="Copeland A."/>
            <person name="Lucas S."/>
            <person name="Lapidus A."/>
            <person name="Glavina del Rio T."/>
            <person name="Dalin E."/>
            <person name="Tice H."/>
            <person name="Bruce D."/>
            <person name="Goodwin L."/>
            <person name="Pitluck S."/>
            <person name="Larimer F."/>
            <person name="Land M.L."/>
            <person name="Hauser L."/>
            <person name="Tiedje J."/>
            <person name="Richardson P."/>
        </authorList>
    </citation>
    <scope>NUCLEOTIDE SEQUENCE [LARGE SCALE GENOMIC DNA]</scope>
    <source>
        <strain evidence="3 4">MEX-5</strain>
    </source>
</reference>
<dbReference type="InterPro" id="IPR045526">
    <property type="entry name" value="DUF6471"/>
</dbReference>
<dbReference type="AlphaFoldDB" id="B1T3M7"/>
<protein>
    <recommendedName>
        <fullName evidence="2">DUF6471 domain-containing protein</fullName>
    </recommendedName>
</protein>
<dbReference type="EMBL" id="ABLK01000060">
    <property type="protein sequence ID" value="EDT41850.1"/>
    <property type="molecule type" value="Genomic_DNA"/>
</dbReference>
<sequence length="136" mass="14899">MTMSHDNDDDTFLFEARNLLRSQMASKGVNITKLSQLLTADGAHEGPRPLSAKINRGRFSLAFFLRCMKVLEMGGGFLLLPKLDHIGPLPRNIDEVIKTKAGTKRTAAAEKIPTKSRSGKQVGLAHKRKKSAATVD</sequence>
<comment type="caution">
    <text evidence="3">The sequence shown here is derived from an EMBL/GenBank/DDBJ whole genome shotgun (WGS) entry which is preliminary data.</text>
</comment>
<dbReference type="RefSeq" id="WP_006758341.1">
    <property type="nucleotide sequence ID" value="NZ_ABLK01000060.1"/>
</dbReference>
<name>B1T3M7_9BURK</name>